<sequence>MSEPSDPIREDFRGIHVSLQDAARAGSVCRGLHAAITSGTLPPGTPLTYADIQAGYKTGNAQVAVAFRALTRLGLVDTPTSTGTYVLGPAQPEPAREQGRETQGSYVKRIVRHRIDTGFYAPGNRIPPYRELARSFQVSPTQIQRSLQALIDDGTLTQTPPGLVVTDRTPARGH</sequence>
<evidence type="ECO:0000313" key="7">
    <source>
        <dbReference type="Proteomes" id="UP001272987"/>
    </source>
</evidence>
<keyword evidence="1" id="KW-0805">Transcription regulation</keyword>
<evidence type="ECO:0000256" key="2">
    <source>
        <dbReference type="ARBA" id="ARBA00023125"/>
    </source>
</evidence>
<dbReference type="Proteomes" id="UP001272987">
    <property type="component" value="Unassembled WGS sequence"/>
</dbReference>
<evidence type="ECO:0000256" key="4">
    <source>
        <dbReference type="SAM" id="MobiDB-lite"/>
    </source>
</evidence>
<protein>
    <submittedName>
        <fullName evidence="6">GntR family transcriptional regulator</fullName>
    </submittedName>
</protein>
<dbReference type="EMBL" id="JARAWP010000040">
    <property type="protein sequence ID" value="MDX3024950.1"/>
    <property type="molecule type" value="Genomic_DNA"/>
</dbReference>
<organism evidence="6 7">
    <name type="scientific">Streptomyces acidiscabies</name>
    <dbReference type="NCBI Taxonomy" id="42234"/>
    <lineage>
        <taxon>Bacteria</taxon>
        <taxon>Bacillati</taxon>
        <taxon>Actinomycetota</taxon>
        <taxon>Actinomycetes</taxon>
        <taxon>Kitasatosporales</taxon>
        <taxon>Streptomycetaceae</taxon>
        <taxon>Streptomyces</taxon>
    </lineage>
</organism>
<dbReference type="InterPro" id="IPR000524">
    <property type="entry name" value="Tscrpt_reg_HTH_GntR"/>
</dbReference>
<comment type="caution">
    <text evidence="6">The sequence shown here is derived from an EMBL/GenBank/DDBJ whole genome shotgun (WGS) entry which is preliminary data.</text>
</comment>
<keyword evidence="3" id="KW-0804">Transcription</keyword>
<dbReference type="SMART" id="SM00345">
    <property type="entry name" value="HTH_GNTR"/>
    <property type="match status" value="2"/>
</dbReference>
<dbReference type="Gene3D" id="1.10.10.10">
    <property type="entry name" value="Winged helix-like DNA-binding domain superfamily/Winged helix DNA-binding domain"/>
    <property type="match status" value="2"/>
</dbReference>
<dbReference type="RefSeq" id="WP_319167323.1">
    <property type="nucleotide sequence ID" value="NZ_JARAWP010000040.1"/>
</dbReference>
<accession>A0ABU4MA32</accession>
<dbReference type="InterPro" id="IPR036388">
    <property type="entry name" value="WH-like_DNA-bd_sf"/>
</dbReference>
<dbReference type="SUPFAM" id="SSF46785">
    <property type="entry name" value="Winged helix' DNA-binding domain"/>
    <property type="match status" value="2"/>
</dbReference>
<dbReference type="PROSITE" id="PS50949">
    <property type="entry name" value="HTH_GNTR"/>
    <property type="match status" value="1"/>
</dbReference>
<evidence type="ECO:0000259" key="5">
    <source>
        <dbReference type="PROSITE" id="PS50949"/>
    </source>
</evidence>
<keyword evidence="7" id="KW-1185">Reference proteome</keyword>
<dbReference type="PANTHER" id="PTHR43537">
    <property type="entry name" value="TRANSCRIPTIONAL REGULATOR, GNTR FAMILY"/>
    <property type="match status" value="1"/>
</dbReference>
<evidence type="ECO:0000256" key="1">
    <source>
        <dbReference type="ARBA" id="ARBA00023015"/>
    </source>
</evidence>
<name>A0ABU4MA32_9ACTN</name>
<gene>
    <name evidence="6" type="ORF">PV666_44865</name>
</gene>
<reference evidence="6 7" key="1">
    <citation type="journal article" date="2023" name="Microb. Genom.">
        <title>Mesoterricola silvestris gen. nov., sp. nov., Mesoterricola sediminis sp. nov., Geothrix oryzae sp. nov., Geothrix edaphica sp. nov., Geothrix rubra sp. nov., and Geothrix limicola sp. nov., six novel members of Acidobacteriota isolated from soils.</title>
        <authorList>
            <person name="Weisberg A.J."/>
            <person name="Pearce E."/>
            <person name="Kramer C.G."/>
            <person name="Chang J.H."/>
            <person name="Clarke C.R."/>
        </authorList>
    </citation>
    <scope>NUCLEOTIDE SEQUENCE [LARGE SCALE GENOMIC DNA]</scope>
    <source>
        <strain evidence="6 7">NB05-1H</strain>
    </source>
</reference>
<dbReference type="PANTHER" id="PTHR43537:SF5">
    <property type="entry name" value="UXU OPERON TRANSCRIPTIONAL REGULATOR"/>
    <property type="match status" value="1"/>
</dbReference>
<feature type="region of interest" description="Disordered" evidence="4">
    <location>
        <begin position="84"/>
        <end position="103"/>
    </location>
</feature>
<dbReference type="Pfam" id="PF00392">
    <property type="entry name" value="GntR"/>
    <property type="match status" value="1"/>
</dbReference>
<proteinExistence type="predicted"/>
<keyword evidence="2" id="KW-0238">DNA-binding</keyword>
<dbReference type="InterPro" id="IPR036390">
    <property type="entry name" value="WH_DNA-bd_sf"/>
</dbReference>
<feature type="region of interest" description="Disordered" evidence="4">
    <location>
        <begin position="154"/>
        <end position="174"/>
    </location>
</feature>
<evidence type="ECO:0000313" key="6">
    <source>
        <dbReference type="EMBL" id="MDX3024950.1"/>
    </source>
</evidence>
<evidence type="ECO:0000256" key="3">
    <source>
        <dbReference type="ARBA" id="ARBA00023163"/>
    </source>
</evidence>
<feature type="domain" description="HTH gntR-type" evidence="5">
    <location>
        <begin position="101"/>
        <end position="168"/>
    </location>
</feature>